<gene>
    <name evidence="1" type="ORF">BD410DRAFT_792846</name>
</gene>
<reference evidence="1 2" key="1">
    <citation type="submission" date="2018-06" db="EMBL/GenBank/DDBJ databases">
        <title>A transcriptomic atlas of mushroom development highlights an independent origin of complex multicellularity.</title>
        <authorList>
            <consortium name="DOE Joint Genome Institute"/>
            <person name="Krizsan K."/>
            <person name="Almasi E."/>
            <person name="Merenyi Z."/>
            <person name="Sahu N."/>
            <person name="Viragh M."/>
            <person name="Koszo T."/>
            <person name="Mondo S."/>
            <person name="Kiss B."/>
            <person name="Balint B."/>
            <person name="Kues U."/>
            <person name="Barry K."/>
            <person name="Hegedus J.C."/>
            <person name="Henrissat B."/>
            <person name="Johnson J."/>
            <person name="Lipzen A."/>
            <person name="Ohm R."/>
            <person name="Nagy I."/>
            <person name="Pangilinan J."/>
            <person name="Yan J."/>
            <person name="Xiong Y."/>
            <person name="Grigoriev I.V."/>
            <person name="Hibbett D.S."/>
            <person name="Nagy L.G."/>
        </authorList>
    </citation>
    <scope>NUCLEOTIDE SEQUENCE [LARGE SCALE GENOMIC DNA]</scope>
    <source>
        <strain evidence="1 2">SZMC22713</strain>
    </source>
</reference>
<dbReference type="Proteomes" id="UP000294933">
    <property type="component" value="Unassembled WGS sequence"/>
</dbReference>
<protein>
    <submittedName>
        <fullName evidence="1">Uncharacterized protein</fullName>
    </submittedName>
</protein>
<evidence type="ECO:0000313" key="1">
    <source>
        <dbReference type="EMBL" id="TDL18854.1"/>
    </source>
</evidence>
<dbReference type="EMBL" id="ML170203">
    <property type="protein sequence ID" value="TDL18854.1"/>
    <property type="molecule type" value="Genomic_DNA"/>
</dbReference>
<keyword evidence="2" id="KW-1185">Reference proteome</keyword>
<organism evidence="1 2">
    <name type="scientific">Rickenella mellea</name>
    <dbReference type="NCBI Taxonomy" id="50990"/>
    <lineage>
        <taxon>Eukaryota</taxon>
        <taxon>Fungi</taxon>
        <taxon>Dikarya</taxon>
        <taxon>Basidiomycota</taxon>
        <taxon>Agaricomycotina</taxon>
        <taxon>Agaricomycetes</taxon>
        <taxon>Hymenochaetales</taxon>
        <taxon>Rickenellaceae</taxon>
        <taxon>Rickenella</taxon>
    </lineage>
</organism>
<sequence>MWDVPGSERCWSIAPGSNQRSIRLDQNGASLYGIDKEHLASPRRCCLVRPSAQYHFPLPMPSQTMLERLRWLCPAFLGKNTSENSGDPLPTAPDGLWNPIINTQRQPTHELRKILELIINRELRPWRNLGRTMDSQVGNAPVPCSRALAVIRQFENLANCIPVVFIPGIISILCAIFDTIYRVHNFAVESNLIESHRRLHIYPGLPMDFKSAWRLPGSLLENIVLKMRCHPSWVKHYRDTQVPKRHFLMNCTEYDEETYFHASHISLGMVVQCVLFNNNFQSTKPRNLLCLAR</sequence>
<evidence type="ECO:0000313" key="2">
    <source>
        <dbReference type="Proteomes" id="UP000294933"/>
    </source>
</evidence>
<name>A0A4Y7PTW9_9AGAM</name>
<dbReference type="AlphaFoldDB" id="A0A4Y7PTW9"/>
<accession>A0A4Y7PTW9</accession>
<proteinExistence type="predicted"/>
<dbReference type="VEuPathDB" id="FungiDB:BD410DRAFT_792846"/>